<feature type="transmembrane region" description="Helical" evidence="7">
    <location>
        <begin position="362"/>
        <end position="380"/>
    </location>
</feature>
<dbReference type="PANTHER" id="PTHR30618:SF0">
    <property type="entry name" value="PURINE-URACIL PERMEASE NCS1"/>
    <property type="match status" value="1"/>
</dbReference>
<evidence type="ECO:0000256" key="1">
    <source>
        <dbReference type="ARBA" id="ARBA00004141"/>
    </source>
</evidence>
<dbReference type="NCBIfam" id="TIGR00800">
    <property type="entry name" value="ncs1"/>
    <property type="match status" value="1"/>
</dbReference>
<keyword evidence="3 7" id="KW-0812">Transmembrane</keyword>
<evidence type="ECO:0000256" key="3">
    <source>
        <dbReference type="ARBA" id="ARBA00022692"/>
    </source>
</evidence>
<dbReference type="CDD" id="cd11485">
    <property type="entry name" value="SLC-NCS1sbd_YbbW-like"/>
    <property type="match status" value="1"/>
</dbReference>
<evidence type="ECO:0000256" key="7">
    <source>
        <dbReference type="SAM" id="Phobius"/>
    </source>
</evidence>
<dbReference type="InterPro" id="IPR045225">
    <property type="entry name" value="Uracil/uridine/allantoin_perm"/>
</dbReference>
<reference evidence="8 9" key="1">
    <citation type="submission" date="2020-08" db="EMBL/GenBank/DDBJ databases">
        <title>Sequencing the genomes of 1000 actinobacteria strains.</title>
        <authorList>
            <person name="Klenk H.-P."/>
        </authorList>
    </citation>
    <scope>NUCLEOTIDE SEQUENCE [LARGE SCALE GENOMIC DNA]</scope>
    <source>
        <strain evidence="8 9">DSM 45267</strain>
    </source>
</reference>
<feature type="transmembrane region" description="Helical" evidence="7">
    <location>
        <begin position="438"/>
        <end position="459"/>
    </location>
</feature>
<dbReference type="GO" id="GO:0015205">
    <property type="term" value="F:nucleobase transmembrane transporter activity"/>
    <property type="evidence" value="ECO:0007669"/>
    <property type="project" value="TreeGrafter"/>
</dbReference>
<dbReference type="RefSeq" id="WP_183786640.1">
    <property type="nucleotide sequence ID" value="NZ_JACIBS010000004.1"/>
</dbReference>
<feature type="transmembrane region" description="Helical" evidence="7">
    <location>
        <begin position="321"/>
        <end position="341"/>
    </location>
</feature>
<feature type="transmembrane region" description="Helical" evidence="7">
    <location>
        <begin position="75"/>
        <end position="95"/>
    </location>
</feature>
<feature type="transmembrane region" description="Helical" evidence="7">
    <location>
        <begin position="199"/>
        <end position="217"/>
    </location>
</feature>
<feature type="transmembrane region" description="Helical" evidence="7">
    <location>
        <begin position="386"/>
        <end position="411"/>
    </location>
</feature>
<evidence type="ECO:0000256" key="4">
    <source>
        <dbReference type="ARBA" id="ARBA00022989"/>
    </source>
</evidence>
<feature type="transmembrane region" description="Helical" evidence="7">
    <location>
        <begin position="479"/>
        <end position="497"/>
    </location>
</feature>
<evidence type="ECO:0000256" key="5">
    <source>
        <dbReference type="ARBA" id="ARBA00023136"/>
    </source>
</evidence>
<feature type="transmembrane region" description="Helical" evidence="7">
    <location>
        <begin position="237"/>
        <end position="258"/>
    </location>
</feature>
<name>A0A839XRS8_9PSEU</name>
<comment type="caution">
    <text evidence="8">The sequence shown here is derived from an EMBL/GenBank/DDBJ whole genome shotgun (WGS) entry which is preliminary data.</text>
</comment>
<dbReference type="Pfam" id="PF02133">
    <property type="entry name" value="Transp_cyt_pur"/>
    <property type="match status" value="1"/>
</dbReference>
<dbReference type="PANTHER" id="PTHR30618">
    <property type="entry name" value="NCS1 FAMILY PURINE/PYRIMIDINE TRANSPORTER"/>
    <property type="match status" value="1"/>
</dbReference>
<comment type="similarity">
    <text evidence="2">Belongs to the purine-cytosine permease (2.A.39) family.</text>
</comment>
<dbReference type="Gene3D" id="1.10.4160.10">
    <property type="entry name" value="Hydantoin permease"/>
    <property type="match status" value="1"/>
</dbReference>
<evidence type="ECO:0000313" key="8">
    <source>
        <dbReference type="EMBL" id="MBB3665427.1"/>
    </source>
</evidence>
<organism evidence="8 9">
    <name type="scientific">Prauserella sediminis</name>
    <dbReference type="NCBI Taxonomy" id="577680"/>
    <lineage>
        <taxon>Bacteria</taxon>
        <taxon>Bacillati</taxon>
        <taxon>Actinomycetota</taxon>
        <taxon>Actinomycetes</taxon>
        <taxon>Pseudonocardiales</taxon>
        <taxon>Pseudonocardiaceae</taxon>
        <taxon>Prauserella</taxon>
        <taxon>Prauserella salsuginis group</taxon>
    </lineage>
</organism>
<protein>
    <submittedName>
        <fullName evidence="8">NCS1 family nucleobase:cation symporter-1</fullName>
    </submittedName>
</protein>
<dbReference type="InterPro" id="IPR001248">
    <property type="entry name" value="Pur-cyt_permease"/>
</dbReference>
<keyword evidence="9" id="KW-1185">Reference proteome</keyword>
<dbReference type="GO" id="GO:0005886">
    <property type="term" value="C:plasma membrane"/>
    <property type="evidence" value="ECO:0007669"/>
    <property type="project" value="TreeGrafter"/>
</dbReference>
<keyword evidence="4 7" id="KW-1133">Transmembrane helix</keyword>
<feature type="transmembrane region" description="Helical" evidence="7">
    <location>
        <begin position="49"/>
        <end position="69"/>
    </location>
</feature>
<feature type="transmembrane region" description="Helical" evidence="7">
    <location>
        <begin position="169"/>
        <end position="187"/>
    </location>
</feature>
<comment type="subcellular location">
    <subcellularLocation>
        <location evidence="1">Membrane</location>
        <topology evidence="1">Multi-pass membrane protein</topology>
    </subcellularLocation>
</comment>
<proteinExistence type="inferred from homology"/>
<sequence>MASTTAQLRHPDGRVELRDASSLHGSRFFNDELAPVPVERRTWTTYNYFALWNGMAFNLPSYLLASGLIAIGMNWVQAFMTIAIGNVIVLVPMLLNSHAGTKYGIPFPVFARAFFGVRGANLAALLRGLVACGWFGIQTWVGGQAVFVILGKLFGDGWTGAAEFYDQPWTLWLCFAAFWALQMAIIWRGMEAIKRLESWAAPLVTVGFVILLIWILIKAGGFGPIFSQESQLGWGAEFWAVFAPSLTGMIAFWATLSLNMPDFTRFGQGQRKQAWGQVLGLPTTMSFIAIMSIMITSGGMVVYGEAIWDPVELASRFDSPIVVIAALLGIVLATITTNLAANTVSPSYDFSNAFPRRISFRMGGLITGVIGVVIQPWRLISDPNIYIYAWLGFYGGVLATTAGVLAAGYWVQARRTLSLTDLFADGGGRYWFTGGWNWRALAATVIGAVFAVGGAYSAPGEGPFPADGLIPILQPLYDYSWIVGLVVAFLAFLALSLPGGGGSNNPTSDNPKSHNPIPEEETGERSGEGRPGPAAVDR</sequence>
<evidence type="ECO:0000256" key="6">
    <source>
        <dbReference type="SAM" id="MobiDB-lite"/>
    </source>
</evidence>
<evidence type="ECO:0000313" key="9">
    <source>
        <dbReference type="Proteomes" id="UP000564573"/>
    </source>
</evidence>
<feature type="region of interest" description="Disordered" evidence="6">
    <location>
        <begin position="502"/>
        <end position="538"/>
    </location>
</feature>
<gene>
    <name evidence="8" type="ORF">FB384_004384</name>
</gene>
<dbReference type="EMBL" id="JACIBS010000004">
    <property type="protein sequence ID" value="MBB3665427.1"/>
    <property type="molecule type" value="Genomic_DNA"/>
</dbReference>
<keyword evidence="5 7" id="KW-0472">Membrane</keyword>
<accession>A0A839XRS8</accession>
<feature type="transmembrane region" description="Helical" evidence="7">
    <location>
        <begin position="279"/>
        <end position="301"/>
    </location>
</feature>
<evidence type="ECO:0000256" key="2">
    <source>
        <dbReference type="ARBA" id="ARBA00008974"/>
    </source>
</evidence>
<dbReference type="InterPro" id="IPR012681">
    <property type="entry name" value="NCS1"/>
</dbReference>
<dbReference type="AlphaFoldDB" id="A0A839XRS8"/>
<dbReference type="Proteomes" id="UP000564573">
    <property type="component" value="Unassembled WGS sequence"/>
</dbReference>
<feature type="transmembrane region" description="Helical" evidence="7">
    <location>
        <begin position="124"/>
        <end position="149"/>
    </location>
</feature>